<feature type="domain" description="DUF6431" evidence="2">
    <location>
        <begin position="20"/>
        <end position="110"/>
    </location>
</feature>
<evidence type="ECO:0000256" key="1">
    <source>
        <dbReference type="SAM" id="MobiDB-lite"/>
    </source>
</evidence>
<name>A0ABY4QNE3_9MYCO</name>
<keyword evidence="4" id="KW-1185">Reference proteome</keyword>
<sequence>MVARTAELVEDNLAAGTLRCPRCDGRLAKWGFGRRRTIRSHGNATVTLRPRRVRCPDCESTHIVLPAAFQARRAGTTAVTGDALLHKAKGFGYRRITARLHRPESTVRRWLRRAAPAHLQWIFERGVQRLVEVAPDPSTELQLVGNQLLTPYRCSARPPAGTATGSGLPTRLGRWSASAPSAGCSPLQADCITSPGESTPGWSRRAYPSCSPVDPDRRTVRRHQQRRIMASSLPRPRHLAEDRVTLTTNGQIFVAVFNDGIVVIESAAQQLMAGIHPDRPSRLLSQRGAYTSVRHRNRLA</sequence>
<accession>A0ABY4QNE3</accession>
<dbReference type="Proteomes" id="UP001056610">
    <property type="component" value="Chromosome"/>
</dbReference>
<evidence type="ECO:0000313" key="3">
    <source>
        <dbReference type="EMBL" id="UQX11304.1"/>
    </source>
</evidence>
<gene>
    <name evidence="3" type="ORF">M5I08_01825</name>
</gene>
<dbReference type="EMBL" id="CP097320">
    <property type="protein sequence ID" value="UQX11304.1"/>
    <property type="molecule type" value="Genomic_DNA"/>
</dbReference>
<proteinExistence type="predicted"/>
<protein>
    <submittedName>
        <fullName evidence="3">DUF6431 domain-containing protein</fullName>
    </submittedName>
</protein>
<dbReference type="Pfam" id="PF20020">
    <property type="entry name" value="DUF6431"/>
    <property type="match status" value="1"/>
</dbReference>
<dbReference type="InterPro" id="IPR045536">
    <property type="entry name" value="DUF6431"/>
</dbReference>
<reference evidence="3" key="1">
    <citation type="submission" date="2022-05" db="EMBL/GenBank/DDBJ databases">
        <title>A methanotrophic Mycobacterium dominates a cave microbial ecosystem.</title>
        <authorList>
            <person name="Van Spanning R.J.M."/>
            <person name="Guan Q."/>
            <person name="Melkonian C."/>
            <person name="Gallant J."/>
            <person name="Polerecky L."/>
            <person name="Flot J.-F."/>
            <person name="Brandt B.W."/>
            <person name="Braster M."/>
            <person name="Iturbe Espinoza P."/>
            <person name="Aerts J."/>
            <person name="Meima-Franke M."/>
            <person name="Piersma S.R."/>
            <person name="Bunduc C."/>
            <person name="Ummels R."/>
            <person name="Pain A."/>
            <person name="Fleming E.J."/>
            <person name="van der Wel N."/>
            <person name="Gherman V.D."/>
            <person name="Sarbu S.M."/>
            <person name="Bodelier P.L.E."/>
            <person name="Bitter W."/>
        </authorList>
    </citation>
    <scope>NUCLEOTIDE SEQUENCE</scope>
    <source>
        <strain evidence="3">Sulfur Cave</strain>
    </source>
</reference>
<evidence type="ECO:0000259" key="2">
    <source>
        <dbReference type="Pfam" id="PF20020"/>
    </source>
</evidence>
<organism evidence="3 4">
    <name type="scientific">Candidatus Mycobacterium methanotrophicum</name>
    <dbReference type="NCBI Taxonomy" id="2943498"/>
    <lineage>
        <taxon>Bacteria</taxon>
        <taxon>Bacillati</taxon>
        <taxon>Actinomycetota</taxon>
        <taxon>Actinomycetes</taxon>
        <taxon>Mycobacteriales</taxon>
        <taxon>Mycobacteriaceae</taxon>
        <taxon>Mycobacterium</taxon>
    </lineage>
</organism>
<feature type="region of interest" description="Disordered" evidence="1">
    <location>
        <begin position="196"/>
        <end position="219"/>
    </location>
</feature>
<evidence type="ECO:0000313" key="4">
    <source>
        <dbReference type="Proteomes" id="UP001056610"/>
    </source>
</evidence>